<accession>A0AAJ0FTK9</accession>
<dbReference type="Proteomes" id="UP001251528">
    <property type="component" value="Unassembled WGS sequence"/>
</dbReference>
<proteinExistence type="predicted"/>
<evidence type="ECO:0000313" key="2">
    <source>
        <dbReference type="Proteomes" id="UP001251528"/>
    </source>
</evidence>
<dbReference type="AlphaFoldDB" id="A0AAJ0FTK9"/>
<comment type="caution">
    <text evidence="1">The sequence shown here is derived from an EMBL/GenBank/DDBJ whole genome shotgun (WGS) entry which is preliminary data.</text>
</comment>
<keyword evidence="2" id="KW-1185">Reference proteome</keyword>
<organism evidence="1 2">
    <name type="scientific">Conoideocrella luteorostrata</name>
    <dbReference type="NCBI Taxonomy" id="1105319"/>
    <lineage>
        <taxon>Eukaryota</taxon>
        <taxon>Fungi</taxon>
        <taxon>Dikarya</taxon>
        <taxon>Ascomycota</taxon>
        <taxon>Pezizomycotina</taxon>
        <taxon>Sordariomycetes</taxon>
        <taxon>Hypocreomycetidae</taxon>
        <taxon>Hypocreales</taxon>
        <taxon>Clavicipitaceae</taxon>
        <taxon>Conoideocrella</taxon>
    </lineage>
</organism>
<dbReference type="EMBL" id="JASWJB010000115">
    <property type="protein sequence ID" value="KAK2596638.1"/>
    <property type="molecule type" value="Genomic_DNA"/>
</dbReference>
<reference evidence="1" key="1">
    <citation type="submission" date="2023-06" db="EMBL/GenBank/DDBJ databases">
        <title>Conoideocrella luteorostrata (Hypocreales: Clavicipitaceae), a potential biocontrol fungus for elongate hemlock scale in United States Christmas tree production areas.</title>
        <authorList>
            <person name="Barrett H."/>
            <person name="Lovett B."/>
            <person name="Macias A.M."/>
            <person name="Stajich J.E."/>
            <person name="Kasson M.T."/>
        </authorList>
    </citation>
    <scope>NUCLEOTIDE SEQUENCE</scope>
    <source>
        <strain evidence="1">ARSEF 14590</strain>
    </source>
</reference>
<sequence>MDTAIGSRLLGQIEEVSLEEILSEFRTSFKPPSRLKLTHIPALDALATTHLRNTQSQTISLTGRSLPLVYKIVSTLISRPHSKALLIIDLDGRFDATRLDCDMNDLQHVYIRHPARSDPEHLRALVTESEHFMLYSEETQASRRREWWGTMVLGGLAAGDLTAGWKGWLKVERRAVPGFAMGVSVGEVLGQRGLRQKAVDEAGWVAESEWGAFEFCDGRGP</sequence>
<name>A0AAJ0FTK9_9HYPO</name>
<protein>
    <submittedName>
        <fullName evidence="1">Uncharacterized protein</fullName>
    </submittedName>
</protein>
<evidence type="ECO:0000313" key="1">
    <source>
        <dbReference type="EMBL" id="KAK2596638.1"/>
    </source>
</evidence>
<gene>
    <name evidence="1" type="ORF">QQS21_006314</name>
</gene>